<evidence type="ECO:0000313" key="1">
    <source>
        <dbReference type="EMBL" id="KEZ93337.1"/>
    </source>
</evidence>
<name>A0A084JWK3_NONUL</name>
<protein>
    <submittedName>
        <fullName evidence="1">WbqC domain containing protein</fullName>
    </submittedName>
    <submittedName>
        <fullName evidence="2">WbqC-like protein</fullName>
    </submittedName>
</protein>
<evidence type="ECO:0000313" key="4">
    <source>
        <dbReference type="Proteomes" id="UP000239997"/>
    </source>
</evidence>
<gene>
    <name evidence="1" type="ORF">IL45_14585</name>
    <name evidence="2" type="ORF">LY02_01778</name>
</gene>
<dbReference type="EMBL" id="JPJI01000032">
    <property type="protein sequence ID" value="KEZ93337.1"/>
    <property type="molecule type" value="Genomic_DNA"/>
</dbReference>
<organism evidence="1 3">
    <name type="scientific">Nonlabens ulvanivorans</name>
    <name type="common">Persicivirga ulvanivorans</name>
    <dbReference type="NCBI Taxonomy" id="906888"/>
    <lineage>
        <taxon>Bacteria</taxon>
        <taxon>Pseudomonadati</taxon>
        <taxon>Bacteroidota</taxon>
        <taxon>Flavobacteriia</taxon>
        <taxon>Flavobacteriales</taxon>
        <taxon>Flavobacteriaceae</taxon>
        <taxon>Nonlabens</taxon>
    </lineage>
</organism>
<dbReference type="Pfam" id="PF08889">
    <property type="entry name" value="WbqC"/>
    <property type="match status" value="1"/>
</dbReference>
<evidence type="ECO:0000313" key="3">
    <source>
        <dbReference type="Proteomes" id="UP000028531"/>
    </source>
</evidence>
<dbReference type="AlphaFoldDB" id="A0A084JWK3"/>
<dbReference type="Proteomes" id="UP000239997">
    <property type="component" value="Unassembled WGS sequence"/>
</dbReference>
<dbReference type="InterPro" id="IPR014985">
    <property type="entry name" value="WbqC"/>
</dbReference>
<dbReference type="Proteomes" id="UP000028531">
    <property type="component" value="Unassembled WGS sequence"/>
</dbReference>
<comment type="caution">
    <text evidence="1">The sequence shown here is derived from an EMBL/GenBank/DDBJ whole genome shotgun (WGS) entry which is preliminary data.</text>
</comment>
<keyword evidence="4" id="KW-1185">Reference proteome</keyword>
<reference evidence="1 3" key="1">
    <citation type="submission" date="2014-07" db="EMBL/GenBank/DDBJ databases">
        <title>Draft genome sequence of Nonlabens ulvanivorans, an ulvan degrading bacterium.</title>
        <authorList>
            <person name="Kopel M."/>
            <person name="Helbert W."/>
            <person name="Henrissat B."/>
            <person name="Doniger T."/>
            <person name="Banin E."/>
        </authorList>
    </citation>
    <scope>NUCLEOTIDE SEQUENCE [LARGE SCALE GENOMIC DNA]</scope>
    <source>
        <strain evidence="1 3">PLR</strain>
    </source>
</reference>
<proteinExistence type="predicted"/>
<accession>A0A084JWK3</accession>
<dbReference type="OrthoDB" id="1523452at2"/>
<evidence type="ECO:0000313" key="2">
    <source>
        <dbReference type="EMBL" id="PRX13535.1"/>
    </source>
</evidence>
<sequence>MELILHPSYFIDVVSLVHLYHCNQLMLETHDNYVKQTYRNRCYIATANGKLALNIPIVHQKSGHSVPYKSIEINQTDDWVTQHLKSIKSAYNSSPFYEYYEADLHDLFSDIPKLLIDWNIKTLKWTLHLLHITKSIISSEEYLDDIRARQLITAKQNPILSTHSYIQVFQEKHGFLNGLSALDLLFNLGPSAGVYLKEQQYLIKE</sequence>
<reference evidence="2 4" key="2">
    <citation type="submission" date="2018-03" db="EMBL/GenBank/DDBJ databases">
        <title>Genomic Encyclopedia of Archaeal and Bacterial Type Strains, Phase II (KMG-II): from individual species to whole genera.</title>
        <authorList>
            <person name="Goeker M."/>
        </authorList>
    </citation>
    <scope>NUCLEOTIDE SEQUENCE [LARGE SCALE GENOMIC DNA]</scope>
    <source>
        <strain evidence="2 4">DSM 22727</strain>
    </source>
</reference>
<dbReference type="RefSeq" id="WP_036585125.1">
    <property type="nucleotide sequence ID" value="NZ_JPJI01000032.1"/>
</dbReference>
<dbReference type="EMBL" id="PVNA01000003">
    <property type="protein sequence ID" value="PRX13535.1"/>
    <property type="molecule type" value="Genomic_DNA"/>
</dbReference>